<evidence type="ECO:0000256" key="2">
    <source>
        <dbReference type="ARBA" id="ARBA00022553"/>
    </source>
</evidence>
<proteinExistence type="predicted"/>
<evidence type="ECO:0000313" key="6">
    <source>
        <dbReference type="EMBL" id="RKP02599.1"/>
    </source>
</evidence>
<dbReference type="SUPFAM" id="SSF51735">
    <property type="entry name" value="NAD(P)-binding Rossmann-fold domains"/>
    <property type="match status" value="1"/>
</dbReference>
<evidence type="ECO:0000313" key="7">
    <source>
        <dbReference type="Proteomes" id="UP000274922"/>
    </source>
</evidence>
<evidence type="ECO:0000256" key="1">
    <source>
        <dbReference type="ARBA" id="ARBA00022450"/>
    </source>
</evidence>
<protein>
    <recommendedName>
        <fullName evidence="8">Acetyl-CoA synthetase-like protein</fullName>
    </recommendedName>
</protein>
<feature type="domain" description="Thioester reductase (TE)" evidence="5">
    <location>
        <begin position="880"/>
        <end position="1152"/>
    </location>
</feature>
<dbReference type="Gene3D" id="3.40.50.12780">
    <property type="entry name" value="N-terminal domain of ligase-like"/>
    <property type="match status" value="1"/>
</dbReference>
<reference evidence="7" key="1">
    <citation type="journal article" date="2018" name="Nat. Microbiol.">
        <title>Leveraging single-cell genomics to expand the fungal tree of life.</title>
        <authorList>
            <person name="Ahrendt S.R."/>
            <person name="Quandt C.A."/>
            <person name="Ciobanu D."/>
            <person name="Clum A."/>
            <person name="Salamov A."/>
            <person name="Andreopoulos B."/>
            <person name="Cheng J.F."/>
            <person name="Woyke T."/>
            <person name="Pelin A."/>
            <person name="Henrissat B."/>
            <person name="Reynolds N.K."/>
            <person name="Benny G.L."/>
            <person name="Smith M.E."/>
            <person name="James T.Y."/>
            <person name="Grigoriev I.V."/>
        </authorList>
    </citation>
    <scope>NUCLEOTIDE SEQUENCE [LARGE SCALE GENOMIC DNA]</scope>
    <source>
        <strain evidence="7">ATCC 52028</strain>
    </source>
</reference>
<feature type="compositionally biased region" description="Low complexity" evidence="3">
    <location>
        <begin position="663"/>
        <end position="681"/>
    </location>
</feature>
<dbReference type="Pfam" id="PF23562">
    <property type="entry name" value="AMP-binding_C_3"/>
    <property type="match status" value="1"/>
</dbReference>
<gene>
    <name evidence="6" type="ORF">CXG81DRAFT_17738</name>
</gene>
<organism evidence="6 7">
    <name type="scientific">Caulochytrium protostelioides</name>
    <dbReference type="NCBI Taxonomy" id="1555241"/>
    <lineage>
        <taxon>Eukaryota</taxon>
        <taxon>Fungi</taxon>
        <taxon>Fungi incertae sedis</taxon>
        <taxon>Chytridiomycota</taxon>
        <taxon>Chytridiomycota incertae sedis</taxon>
        <taxon>Chytridiomycetes</taxon>
        <taxon>Caulochytriales</taxon>
        <taxon>Caulochytriaceae</taxon>
        <taxon>Caulochytrium</taxon>
    </lineage>
</organism>
<dbReference type="SUPFAM" id="SSF56801">
    <property type="entry name" value="Acetyl-CoA synthetase-like"/>
    <property type="match status" value="1"/>
</dbReference>
<dbReference type="InterPro" id="IPR000873">
    <property type="entry name" value="AMP-dep_synth/lig_dom"/>
</dbReference>
<dbReference type="InterPro" id="IPR042099">
    <property type="entry name" value="ANL_N_sf"/>
</dbReference>
<dbReference type="Proteomes" id="UP000274922">
    <property type="component" value="Unassembled WGS sequence"/>
</dbReference>
<dbReference type="STRING" id="1555241.A0A4V1IV27"/>
<dbReference type="PANTHER" id="PTHR43439:SF2">
    <property type="entry name" value="ENZYME, PUTATIVE (JCVI)-RELATED"/>
    <property type="match status" value="1"/>
</dbReference>
<evidence type="ECO:0000256" key="3">
    <source>
        <dbReference type="SAM" id="MobiDB-lite"/>
    </source>
</evidence>
<dbReference type="Pfam" id="PF00501">
    <property type="entry name" value="AMP-binding"/>
    <property type="match status" value="1"/>
</dbReference>
<dbReference type="InterPro" id="IPR051414">
    <property type="entry name" value="Adenylate-forming_Reductase"/>
</dbReference>
<dbReference type="Gene3D" id="3.40.50.720">
    <property type="entry name" value="NAD(P)-binding Rossmann-like Domain"/>
    <property type="match status" value="1"/>
</dbReference>
<accession>A0A4V1IV27</accession>
<dbReference type="Pfam" id="PF07993">
    <property type="entry name" value="NAD_binding_4"/>
    <property type="match status" value="1"/>
</dbReference>
<name>A0A4V1IV27_9FUNG</name>
<feature type="domain" description="AMP-dependent synthetase/ligase" evidence="4">
    <location>
        <begin position="95"/>
        <end position="423"/>
    </location>
</feature>
<keyword evidence="2" id="KW-0597">Phosphoprotein</keyword>
<evidence type="ECO:0000259" key="5">
    <source>
        <dbReference type="Pfam" id="PF07993"/>
    </source>
</evidence>
<dbReference type="InterPro" id="IPR013120">
    <property type="entry name" value="FAR_NAD-bd"/>
</dbReference>
<dbReference type="InterPro" id="IPR036291">
    <property type="entry name" value="NAD(P)-bd_dom_sf"/>
</dbReference>
<dbReference type="OrthoDB" id="429813at2759"/>
<dbReference type="PANTHER" id="PTHR43439">
    <property type="entry name" value="PHENYLACETATE-COENZYME A LIGASE"/>
    <property type="match status" value="1"/>
</dbReference>
<keyword evidence="1" id="KW-0596">Phosphopantetheine</keyword>
<keyword evidence="7" id="KW-1185">Reference proteome</keyword>
<evidence type="ECO:0008006" key="8">
    <source>
        <dbReference type="Google" id="ProtNLM"/>
    </source>
</evidence>
<feature type="region of interest" description="Disordered" evidence="3">
    <location>
        <begin position="638"/>
        <end position="690"/>
    </location>
</feature>
<evidence type="ECO:0000259" key="4">
    <source>
        <dbReference type="Pfam" id="PF00501"/>
    </source>
</evidence>
<sequence length="1344" mass="145198">MMGIQQVEEAPSSPMSPTTAANAAAAALAMAEMAANEARDAAAAAEAFEDYMSVAVELNAEGRPVARTLWDFVRLRRSVQRALFRTIDASSPTGFSDYTYEAFYQAVLVLAPRWAAAPLKLRRGQIIGLFGDNTIEYALLVWTAIATGVQPLLLSTKCQMDALLSLVDSAQCGPVFFQYAYLALAQAYKQERPDAQIVLFGLREKEAALASRLKAEGFIIMTDLRPEARIGSLEAPIPPDTPIDTAQGPDRERRNQTVLWFHSSGSTSMPKALPTPLSMAYNNASIMKFMLPADQLASLQICNFLPFFHAYGFSVTFLGTACWGGTFTIPDGHYHNITGERMLEIIEQVGTSMLPSVPFQWQQILAAAEREPDRARRIFKQLKLAMTGAAVMPPEITTRLASLGLPLMNFYGTTETGVVMTSARPGATAFQFTPVARCEMRSRSDIEPGLLEAVVLHDHPGLSSHAHVKRDADNNFPTGDLFKEDPDHPGHYWLQGRADDVIIHINGEKTTAGPLIDFMISQRPDMIKLVAIAGTGHECLAGLVELTPAGLALPRAQVEADVLEPILAAMNAKFPLHSRLFPEMVYILAEDEHLPVTHKGNAVRRLVETQFKRQLDALYRPDLVAGLAVNTSTKAAMRSAATSPMSAAQRGPTTLDMATSPIGLKSPTGPKSPGPKSAAPRSPGPRSPVAKTVMPEAIKSIGLPFWLNGLLCRTLRLEEPRFFLQHATEDVLEERQTTPLDMLGLDSTQAARLRTMLMGALPAFLGDLDPAFFWEFTSFQEIYVELARRLGTPPVDLMQWADRQPLSRSSSTSNTSLEVTAIAVPPLDERNEATAMLEYLHLTEEEIKAFADWVLSQTYVPPVNTTTAADAADTGRHVLLTGATGFVGKHVLERLLRDPQVGHVTCLLRAQDGYATPWHRLVAMLSGAAQTWVWPAIAAGRLNVMHARVEAPLLGLPVGDFLGLATRVTDIVHAGWRLDFNAPLSGFAVSGGGLSGLKNLTLMALAAPALGNRQRDGDAIAFHFVSSISTHLVPLSPQLEQAVVAHRLRRTTVLPPDANTTNTDTTAFGYAASKWISEAALLRLARAHNAAGRRWRVHIHRVGQVTAHTQTGVWNPKEWAPRVLRSALVSGRFPSDLDLPTAWVPVDVLADTLVRSILGPAAAAIQTAVAPSSPTTAVCPVTLYEPDDALPPAALVERMAAGIRAHTEAPVTMVGSTEWLAGLKANSDDPAAELLPFYQSLGQTNADAEAAAAAAAVALQNLNDALARDDVQRAEWPTADGSITGLMDVPFFERVIGFLAQSPKMALGSAASSTEDLSLNDSSDTCVESDVTMSMTSSMKPVLV</sequence>
<dbReference type="EMBL" id="ML014139">
    <property type="protein sequence ID" value="RKP02599.1"/>
    <property type="molecule type" value="Genomic_DNA"/>
</dbReference>